<keyword evidence="2" id="KW-1185">Reference proteome</keyword>
<evidence type="ECO:0000313" key="2">
    <source>
        <dbReference type="Proteomes" id="UP000829196"/>
    </source>
</evidence>
<protein>
    <submittedName>
        <fullName evidence="1">Uncharacterized protein</fullName>
    </submittedName>
</protein>
<gene>
    <name evidence="1" type="ORF">KFK09_002562</name>
</gene>
<accession>A0A8T3C7G4</accession>
<dbReference type="EMBL" id="JAGYWB010000003">
    <property type="protein sequence ID" value="KAI0526966.1"/>
    <property type="molecule type" value="Genomic_DNA"/>
</dbReference>
<reference evidence="1" key="1">
    <citation type="journal article" date="2022" name="Front. Genet.">
        <title>Chromosome-Scale Assembly of the Dendrobium nobile Genome Provides Insights Into the Molecular Mechanism of the Biosynthesis of the Medicinal Active Ingredient of Dendrobium.</title>
        <authorList>
            <person name="Xu Q."/>
            <person name="Niu S.-C."/>
            <person name="Li K.-L."/>
            <person name="Zheng P.-J."/>
            <person name="Zhang X.-J."/>
            <person name="Jia Y."/>
            <person name="Liu Y."/>
            <person name="Niu Y.-X."/>
            <person name="Yu L.-H."/>
            <person name="Chen D.-F."/>
            <person name="Zhang G.-Q."/>
        </authorList>
    </citation>
    <scope>NUCLEOTIDE SEQUENCE</scope>
    <source>
        <tissue evidence="1">Leaf</tissue>
    </source>
</reference>
<evidence type="ECO:0000313" key="1">
    <source>
        <dbReference type="EMBL" id="KAI0526966.1"/>
    </source>
</evidence>
<sequence>MMPIKKIAEVKLIITTRFSGWRRPVWARKLRKGTWGSCGDGLYKEVDEVVYFILSRWEWSESSTLKEHGK</sequence>
<proteinExistence type="predicted"/>
<organism evidence="1 2">
    <name type="scientific">Dendrobium nobile</name>
    <name type="common">Orchid</name>
    <dbReference type="NCBI Taxonomy" id="94219"/>
    <lineage>
        <taxon>Eukaryota</taxon>
        <taxon>Viridiplantae</taxon>
        <taxon>Streptophyta</taxon>
        <taxon>Embryophyta</taxon>
        <taxon>Tracheophyta</taxon>
        <taxon>Spermatophyta</taxon>
        <taxon>Magnoliopsida</taxon>
        <taxon>Liliopsida</taxon>
        <taxon>Asparagales</taxon>
        <taxon>Orchidaceae</taxon>
        <taxon>Epidendroideae</taxon>
        <taxon>Malaxideae</taxon>
        <taxon>Dendrobiinae</taxon>
        <taxon>Dendrobium</taxon>
    </lineage>
</organism>
<dbReference type="AlphaFoldDB" id="A0A8T3C7G4"/>
<name>A0A8T3C7G4_DENNO</name>
<dbReference type="Proteomes" id="UP000829196">
    <property type="component" value="Unassembled WGS sequence"/>
</dbReference>
<comment type="caution">
    <text evidence="1">The sequence shown here is derived from an EMBL/GenBank/DDBJ whole genome shotgun (WGS) entry which is preliminary data.</text>
</comment>